<keyword evidence="2" id="KW-0663">Pyridoxal phosphate</keyword>
<feature type="domain" description="Orn/Lys/Arg decarboxylase C-terminal" evidence="3">
    <location>
        <begin position="131"/>
        <end position="196"/>
    </location>
</feature>
<gene>
    <name evidence="4" type="ORF">ACFQ3F_08435</name>
</gene>
<dbReference type="PANTHER" id="PTHR43277">
    <property type="entry name" value="ARGININE DECARBOXYLASE"/>
    <property type="match status" value="1"/>
</dbReference>
<sequence length="210" mass="22293">MVEDGTSLLGAALDRARRVRDAVEKLDGIDVMGREIVDQGLAFDLDPLALTFDVSGLGITGYTATEHARSAHRVNLGASDTVRISARLTHADTDERVDRLIEVVTAPVADAPSLDPAPEVDFPSAHGLELETVMLPREAFFAEIETVPVAEAVGRIAAELVSPYPPGVPVLAPGERITREALDYLRSARAAGVLLPDPADKSLATLRVVA</sequence>
<dbReference type="Proteomes" id="UP001597229">
    <property type="component" value="Unassembled WGS sequence"/>
</dbReference>
<protein>
    <recommendedName>
        <fullName evidence="3">Orn/Lys/Arg decarboxylase C-terminal domain-containing protein</fullName>
    </recommendedName>
</protein>
<proteinExistence type="predicted"/>
<dbReference type="InterPro" id="IPR008286">
    <property type="entry name" value="Prn/Lys/Arg_de-COase_C"/>
</dbReference>
<evidence type="ECO:0000259" key="3">
    <source>
        <dbReference type="Pfam" id="PF03711"/>
    </source>
</evidence>
<organism evidence="4 5">
    <name type="scientific">Nocardioides ginsengisoli</name>
    <dbReference type="NCBI Taxonomy" id="363868"/>
    <lineage>
        <taxon>Bacteria</taxon>
        <taxon>Bacillati</taxon>
        <taxon>Actinomycetota</taxon>
        <taxon>Actinomycetes</taxon>
        <taxon>Propionibacteriales</taxon>
        <taxon>Nocardioidaceae</taxon>
        <taxon>Nocardioides</taxon>
    </lineage>
</organism>
<name>A0ABW3W034_9ACTN</name>
<keyword evidence="5" id="KW-1185">Reference proteome</keyword>
<evidence type="ECO:0000313" key="4">
    <source>
        <dbReference type="EMBL" id="MFD1247814.1"/>
    </source>
</evidence>
<dbReference type="InterPro" id="IPR036633">
    <property type="entry name" value="Prn/Lys/Arg_de-COase_C_sf"/>
</dbReference>
<reference evidence="5" key="1">
    <citation type="journal article" date="2019" name="Int. J. Syst. Evol. Microbiol.">
        <title>The Global Catalogue of Microorganisms (GCM) 10K type strain sequencing project: providing services to taxonomists for standard genome sequencing and annotation.</title>
        <authorList>
            <consortium name="The Broad Institute Genomics Platform"/>
            <consortium name="The Broad Institute Genome Sequencing Center for Infectious Disease"/>
            <person name="Wu L."/>
            <person name="Ma J."/>
        </authorList>
    </citation>
    <scope>NUCLEOTIDE SEQUENCE [LARGE SCALE GENOMIC DNA]</scope>
    <source>
        <strain evidence="5">CCUG 52478</strain>
    </source>
</reference>
<comment type="caution">
    <text evidence="4">The sequence shown here is derived from an EMBL/GenBank/DDBJ whole genome shotgun (WGS) entry which is preliminary data.</text>
</comment>
<evidence type="ECO:0000313" key="5">
    <source>
        <dbReference type="Proteomes" id="UP001597229"/>
    </source>
</evidence>
<dbReference type="Pfam" id="PF03711">
    <property type="entry name" value="OKR_DC_1_C"/>
    <property type="match status" value="1"/>
</dbReference>
<evidence type="ECO:0000256" key="1">
    <source>
        <dbReference type="ARBA" id="ARBA00001933"/>
    </source>
</evidence>
<evidence type="ECO:0000256" key="2">
    <source>
        <dbReference type="ARBA" id="ARBA00022898"/>
    </source>
</evidence>
<dbReference type="PANTHER" id="PTHR43277:SF4">
    <property type="entry name" value="ARGININE DECARBOXYLASE"/>
    <property type="match status" value="1"/>
</dbReference>
<dbReference type="SUPFAM" id="SSF55904">
    <property type="entry name" value="Ornithine decarboxylase C-terminal domain"/>
    <property type="match status" value="1"/>
</dbReference>
<dbReference type="InterPro" id="IPR052357">
    <property type="entry name" value="Orn_Lys_Arg_decarboxylase-I"/>
</dbReference>
<comment type="cofactor">
    <cofactor evidence="1">
        <name>pyridoxal 5'-phosphate</name>
        <dbReference type="ChEBI" id="CHEBI:597326"/>
    </cofactor>
</comment>
<dbReference type="Gene3D" id="3.90.100.10">
    <property type="entry name" value="Orn/Lys/Arg decarboxylase, C-terminal domain"/>
    <property type="match status" value="1"/>
</dbReference>
<dbReference type="RefSeq" id="WP_367918771.1">
    <property type="nucleotide sequence ID" value="NZ_BAABAC010000015.1"/>
</dbReference>
<dbReference type="EMBL" id="JBHTLX010000009">
    <property type="protein sequence ID" value="MFD1247814.1"/>
    <property type="molecule type" value="Genomic_DNA"/>
</dbReference>
<accession>A0ABW3W034</accession>